<comment type="subcellular location">
    <subcellularLocation>
        <location evidence="4">Cell inner membrane</location>
        <topology evidence="4">Multi-pass membrane protein</topology>
    </subcellularLocation>
</comment>
<dbReference type="Pfam" id="PF07690">
    <property type="entry name" value="MFS_1"/>
    <property type="match status" value="1"/>
</dbReference>
<dbReference type="InterPro" id="IPR052714">
    <property type="entry name" value="MFS_Exporter"/>
</dbReference>
<keyword evidence="2 4" id="KW-1133">Transmembrane helix</keyword>
<dbReference type="InterPro" id="IPR023008">
    <property type="entry name" value="MFS_YhhS-like"/>
</dbReference>
<dbReference type="PANTHER" id="PTHR23531:SF1">
    <property type="entry name" value="QUINOLENE RESISTANCE PROTEIN NORA"/>
    <property type="match status" value="1"/>
</dbReference>
<keyword evidence="4" id="KW-1003">Cell membrane</keyword>
<feature type="transmembrane region" description="Helical" evidence="4">
    <location>
        <begin position="21"/>
        <end position="43"/>
    </location>
</feature>
<evidence type="ECO:0000259" key="5">
    <source>
        <dbReference type="PROSITE" id="PS50850"/>
    </source>
</evidence>
<dbReference type="InterPro" id="IPR011701">
    <property type="entry name" value="MFS"/>
</dbReference>
<feature type="transmembrane region" description="Helical" evidence="4">
    <location>
        <begin position="306"/>
        <end position="329"/>
    </location>
</feature>
<keyword evidence="4" id="KW-0813">Transport</keyword>
<dbReference type="InterPro" id="IPR020846">
    <property type="entry name" value="MFS_dom"/>
</dbReference>
<dbReference type="GO" id="GO:0022857">
    <property type="term" value="F:transmembrane transporter activity"/>
    <property type="evidence" value="ECO:0007669"/>
    <property type="project" value="UniProtKB-UniRule"/>
</dbReference>
<feature type="transmembrane region" description="Helical" evidence="4">
    <location>
        <begin position="151"/>
        <end position="172"/>
    </location>
</feature>
<feature type="transmembrane region" description="Helical" evidence="4">
    <location>
        <begin position="219"/>
        <end position="246"/>
    </location>
</feature>
<evidence type="ECO:0000256" key="1">
    <source>
        <dbReference type="ARBA" id="ARBA00022692"/>
    </source>
</evidence>
<feature type="transmembrane region" description="Helical" evidence="4">
    <location>
        <begin position="84"/>
        <end position="105"/>
    </location>
</feature>
<feature type="transmembrane region" description="Helical" evidence="4">
    <location>
        <begin position="368"/>
        <end position="391"/>
    </location>
</feature>
<dbReference type="EMBL" id="VOQS01000001">
    <property type="protein sequence ID" value="TXC88769.1"/>
    <property type="molecule type" value="Genomic_DNA"/>
</dbReference>
<protein>
    <recommendedName>
        <fullName evidence="4">Uncharacterized MFS-type transporter FRZ40_14915</fullName>
    </recommendedName>
</protein>
<dbReference type="CDD" id="cd17489">
    <property type="entry name" value="MFS_YfcJ_like"/>
    <property type="match status" value="1"/>
</dbReference>
<proteinExistence type="inferred from homology"/>
<evidence type="ECO:0000256" key="2">
    <source>
        <dbReference type="ARBA" id="ARBA00022989"/>
    </source>
</evidence>
<evidence type="ECO:0000256" key="4">
    <source>
        <dbReference type="HAMAP-Rule" id="MF_01118"/>
    </source>
</evidence>
<dbReference type="InterPro" id="IPR036259">
    <property type="entry name" value="MFS_trans_sf"/>
</dbReference>
<evidence type="ECO:0000313" key="6">
    <source>
        <dbReference type="EMBL" id="TXC88769.1"/>
    </source>
</evidence>
<dbReference type="NCBIfam" id="NF009048">
    <property type="entry name" value="PRK12382.1"/>
    <property type="match status" value="1"/>
</dbReference>
<dbReference type="NCBIfam" id="NF003477">
    <property type="entry name" value="PRK05122.1"/>
    <property type="match status" value="1"/>
</dbReference>
<sequence>MSVDSATPRSEFATTLQIIPVVFFTFLCYLTIGIPLAVLPGYVHDDLGYSAVIAGLAISVQYFATLASRPLAGRSADTLGPKKTVTIGLLGCGASGVLLLLALLLGRWPTLSLTLLVLSRLVLGFGESLCGTGAILWGIGRVGTSNNARVISWNGIATYGALAVGAPVGVWISHSVGFFALGVVVIALAALGYTLAQRIGAVPVVHGERMSYRSVFTRVLPHGIGLALGSAGFGSIATFITLFYAARHWPNAALSLTVFGTLFVGARLLFANTIKTYGGFRVAIASFSFECVGLLLLWLAPEPHVALAGAALTGFGFALVFPALGVEAVGLVPPASRGAALSAYSVFLDLSLGITGPLAGYIAGEFGYGSVFLFAAIAAAAAVALSTMLYLRNARTPNAPAAA</sequence>
<dbReference type="SUPFAM" id="SSF103473">
    <property type="entry name" value="MFS general substrate transporter"/>
    <property type="match status" value="1"/>
</dbReference>
<dbReference type="GO" id="GO:0005886">
    <property type="term" value="C:plasma membrane"/>
    <property type="evidence" value="ECO:0007669"/>
    <property type="project" value="UniProtKB-SubCell"/>
</dbReference>
<dbReference type="HAMAP" id="MF_01118">
    <property type="entry name" value="MFS_YhhS"/>
    <property type="match status" value="1"/>
</dbReference>
<feature type="transmembrane region" description="Helical" evidence="4">
    <location>
        <begin position="252"/>
        <end position="270"/>
    </location>
</feature>
<dbReference type="Proteomes" id="UP000321776">
    <property type="component" value="Unassembled WGS sequence"/>
</dbReference>
<gene>
    <name evidence="6" type="ORF">FRZ40_14915</name>
</gene>
<dbReference type="PANTHER" id="PTHR23531">
    <property type="entry name" value="QUINOLENE RESISTANCE PROTEIN NORA"/>
    <property type="match status" value="1"/>
</dbReference>
<comment type="caution">
    <text evidence="6">The sequence shown here is derived from an EMBL/GenBank/DDBJ whole genome shotgun (WGS) entry which is preliminary data.</text>
</comment>
<dbReference type="AlphaFoldDB" id="A0A5C6VV24"/>
<dbReference type="PROSITE" id="PS50850">
    <property type="entry name" value="MFS"/>
    <property type="match status" value="1"/>
</dbReference>
<dbReference type="RefSeq" id="WP_147234523.1">
    <property type="nucleotide sequence ID" value="NZ_VOQS01000001.1"/>
</dbReference>
<keyword evidence="4" id="KW-0997">Cell inner membrane</keyword>
<dbReference type="Gene3D" id="1.20.1250.20">
    <property type="entry name" value="MFS general substrate transporter like domains"/>
    <property type="match status" value="1"/>
</dbReference>
<comment type="similarity">
    <text evidence="4">Belongs to the major facilitator superfamily. YhhS family.</text>
</comment>
<accession>A0A5C6VV24</accession>
<feature type="domain" description="Major facilitator superfamily (MFS) profile" evidence="5">
    <location>
        <begin position="184"/>
        <end position="403"/>
    </location>
</feature>
<feature type="transmembrane region" description="Helical" evidence="4">
    <location>
        <begin position="341"/>
        <end position="362"/>
    </location>
</feature>
<feature type="transmembrane region" description="Helical" evidence="4">
    <location>
        <begin position="282"/>
        <end position="300"/>
    </location>
</feature>
<evidence type="ECO:0000313" key="7">
    <source>
        <dbReference type="Proteomes" id="UP000321776"/>
    </source>
</evidence>
<feature type="transmembrane region" description="Helical" evidence="4">
    <location>
        <begin position="117"/>
        <end position="139"/>
    </location>
</feature>
<feature type="transmembrane region" description="Helical" evidence="4">
    <location>
        <begin position="178"/>
        <end position="196"/>
    </location>
</feature>
<evidence type="ECO:0000256" key="3">
    <source>
        <dbReference type="ARBA" id="ARBA00023136"/>
    </source>
</evidence>
<keyword evidence="3 4" id="KW-0472">Membrane</keyword>
<organism evidence="6 7">
    <name type="scientific">Paraburkholderia azotifigens</name>
    <dbReference type="NCBI Taxonomy" id="2057004"/>
    <lineage>
        <taxon>Bacteria</taxon>
        <taxon>Pseudomonadati</taxon>
        <taxon>Pseudomonadota</taxon>
        <taxon>Betaproteobacteria</taxon>
        <taxon>Burkholderiales</taxon>
        <taxon>Burkholderiaceae</taxon>
        <taxon>Paraburkholderia</taxon>
    </lineage>
</organism>
<name>A0A5C6VV24_9BURK</name>
<keyword evidence="1 4" id="KW-0812">Transmembrane</keyword>
<feature type="transmembrane region" description="Helical" evidence="4">
    <location>
        <begin position="49"/>
        <end position="72"/>
    </location>
</feature>
<reference evidence="6 7" key="1">
    <citation type="journal article" date="2018" name="Int. J. Syst. Evol. Microbiol.">
        <title>Paraburkholderia azotifigens sp. nov., a nitrogen-fixing bacterium isolated from paddy soil.</title>
        <authorList>
            <person name="Choi G.M."/>
            <person name="Im W.T."/>
        </authorList>
    </citation>
    <scope>NUCLEOTIDE SEQUENCE [LARGE SCALE GENOMIC DNA]</scope>
    <source>
        <strain evidence="6 7">NF 2-5-3</strain>
    </source>
</reference>